<evidence type="ECO:0000313" key="9">
    <source>
        <dbReference type="EMBL" id="WPU97060.1"/>
    </source>
</evidence>
<dbReference type="InterPro" id="IPR012910">
    <property type="entry name" value="Plug_dom"/>
</dbReference>
<evidence type="ECO:0000256" key="3">
    <source>
        <dbReference type="ARBA" id="ARBA00023237"/>
    </source>
</evidence>
<keyword evidence="3" id="KW-0998">Cell outer membrane</keyword>
<evidence type="ECO:0000256" key="5">
    <source>
        <dbReference type="SAM" id="Coils"/>
    </source>
</evidence>
<dbReference type="InterPro" id="IPR000531">
    <property type="entry name" value="Beta-barrel_TonB"/>
</dbReference>
<evidence type="ECO:0000256" key="4">
    <source>
        <dbReference type="RuleBase" id="RU003357"/>
    </source>
</evidence>
<feature type="domain" description="TonB-dependent receptor-like beta-barrel" evidence="7">
    <location>
        <begin position="570"/>
        <end position="1025"/>
    </location>
</feature>
<dbReference type="InterPro" id="IPR008969">
    <property type="entry name" value="CarboxyPept-like_regulatory"/>
</dbReference>
<proteinExistence type="inferred from homology"/>
<evidence type="ECO:0000313" key="10">
    <source>
        <dbReference type="Proteomes" id="UP001324380"/>
    </source>
</evidence>
<keyword evidence="10" id="KW-1185">Reference proteome</keyword>
<feature type="chain" id="PRO_5046409436" evidence="6">
    <location>
        <begin position="34"/>
        <end position="1099"/>
    </location>
</feature>
<dbReference type="Pfam" id="PF13620">
    <property type="entry name" value="CarboxypepD_reg"/>
    <property type="match status" value="1"/>
</dbReference>
<dbReference type="PANTHER" id="PTHR40980">
    <property type="entry name" value="PLUG DOMAIN-CONTAINING PROTEIN"/>
    <property type="match status" value="1"/>
</dbReference>
<evidence type="ECO:0000256" key="1">
    <source>
        <dbReference type="ARBA" id="ARBA00004442"/>
    </source>
</evidence>
<dbReference type="RefSeq" id="WP_321566146.1">
    <property type="nucleotide sequence ID" value="NZ_CP139558.1"/>
</dbReference>
<feature type="coiled-coil region" evidence="5">
    <location>
        <begin position="1001"/>
        <end position="1028"/>
    </location>
</feature>
<dbReference type="Pfam" id="PF00593">
    <property type="entry name" value="TonB_dep_Rec_b-barrel"/>
    <property type="match status" value="1"/>
</dbReference>
<keyword evidence="6" id="KW-0732">Signal</keyword>
<dbReference type="InterPro" id="IPR036942">
    <property type="entry name" value="Beta-barrel_TonB_sf"/>
</dbReference>
<accession>A0ABZ0U107</accession>
<dbReference type="EMBL" id="CP139558">
    <property type="protein sequence ID" value="WPU97060.1"/>
    <property type="molecule type" value="Genomic_DNA"/>
</dbReference>
<dbReference type="Pfam" id="PF07715">
    <property type="entry name" value="Plug"/>
    <property type="match status" value="1"/>
</dbReference>
<evidence type="ECO:0000259" key="7">
    <source>
        <dbReference type="Pfam" id="PF00593"/>
    </source>
</evidence>
<name>A0ABZ0U107_9SPHI</name>
<organism evidence="9 10">
    <name type="scientific">Mucilaginibacter sabulilitoris</name>
    <dbReference type="NCBI Taxonomy" id="1173583"/>
    <lineage>
        <taxon>Bacteria</taxon>
        <taxon>Pseudomonadati</taxon>
        <taxon>Bacteroidota</taxon>
        <taxon>Sphingobacteriia</taxon>
        <taxon>Sphingobacteriales</taxon>
        <taxon>Sphingobacteriaceae</taxon>
        <taxon>Mucilaginibacter</taxon>
    </lineage>
</organism>
<evidence type="ECO:0000256" key="6">
    <source>
        <dbReference type="SAM" id="SignalP"/>
    </source>
</evidence>
<dbReference type="Proteomes" id="UP001324380">
    <property type="component" value="Chromosome"/>
</dbReference>
<reference evidence="9 10" key="1">
    <citation type="submission" date="2023-11" db="EMBL/GenBank/DDBJ databases">
        <title>Analysis of the Genomes of Mucilaginibacter gossypii cycad 4 and M. sabulilitoris SNA2: microbes with the potential for plant growth promotion.</title>
        <authorList>
            <person name="Hirsch A.M."/>
            <person name="Humm E."/>
            <person name="Rubbi M."/>
            <person name="Del Vecchio G."/>
            <person name="Ha S.M."/>
            <person name="Pellegrini M."/>
            <person name="Gunsalus R.P."/>
        </authorList>
    </citation>
    <scope>NUCLEOTIDE SEQUENCE [LARGE SCALE GENOMIC DNA]</scope>
    <source>
        <strain evidence="9 10">SNA2</strain>
    </source>
</reference>
<dbReference type="Gene3D" id="2.40.170.20">
    <property type="entry name" value="TonB-dependent receptor, beta-barrel domain"/>
    <property type="match status" value="1"/>
</dbReference>
<feature type="signal peptide" evidence="6">
    <location>
        <begin position="1"/>
        <end position="33"/>
    </location>
</feature>
<dbReference type="Gene3D" id="2.60.40.1120">
    <property type="entry name" value="Carboxypeptidase-like, regulatory domain"/>
    <property type="match status" value="1"/>
</dbReference>
<keyword evidence="2 4" id="KW-0472">Membrane</keyword>
<evidence type="ECO:0000259" key="8">
    <source>
        <dbReference type="Pfam" id="PF07715"/>
    </source>
</evidence>
<comment type="subcellular location">
    <subcellularLocation>
        <location evidence="1 4">Cell outer membrane</location>
    </subcellularLocation>
</comment>
<protein>
    <submittedName>
        <fullName evidence="9">TonB-dependent receptor</fullName>
    </submittedName>
</protein>
<dbReference type="SUPFAM" id="SSF49464">
    <property type="entry name" value="Carboxypeptidase regulatory domain-like"/>
    <property type="match status" value="1"/>
</dbReference>
<dbReference type="Gene3D" id="2.170.130.10">
    <property type="entry name" value="TonB-dependent receptor, plug domain"/>
    <property type="match status" value="1"/>
</dbReference>
<keyword evidence="4" id="KW-0798">TonB box</keyword>
<dbReference type="PANTHER" id="PTHR40980:SF5">
    <property type="entry name" value="TONB-DEPENDENT RECEPTOR"/>
    <property type="match status" value="1"/>
</dbReference>
<sequence>MCKTTKLNIFFIGKPCLLAISLAIALFINPVSGQSAATKKAKENLIELNIYNSNLNNVLTIIKSQSDYNFFYDREAAKKLPVNRLIFTKTPIHEVLRKMREILPLQYDVLNNEISVRIETPEQFNRRKMQEQPGKITGRVLDEKGETLPSANIRIVQLNRSLQSGTDGTYQLSVEPGTYTIEVSYIGYQTKQITGVVVRPGQNTPLNILLTMDSKALNTVVITSSYKKASVEGLYARQKNNAAVSDGITSEQISRTPDNNTAQVLKRISGLQVSDNKYVVIRGLSDRYNNVLLNGALLPSSEPNRRNFAFDMVPSAILDRIVVNKTATPDLTGEFTGGLVQIETKDIPDTSFYQVTIGTGFNTQSTGNNMYGLDRGKDAWIGFASDIHKKPEGMTFGEYNELESKVNHNTPAKDPIRQQMHQFLGSIPDNWKLKRYTADPIQNYQFQMGQVFSFKNNSRLGLVAALTYRNEQNIENRSLHSPFFDYTGTANSFVTTIGGSFNVGYQFGKNKITWQNTYNHRFSDNLWKYTGIDIDNSNLRQDSYSNVTIISQLFQSQLGGEHTLSKNGIKVDWFASAGRVDRDQPYSRLVSRNNGRANGDGNNLPADYLIIDLGDLRLRNGNLFYSELNEKIYNWAANIQAPFRLLNLGQTFKAGYQGKYRTADFDADLYRMYAFSDAGSFDGLAYDKILNQKNFATKLYLHSINTSGLEVPTARSSDGYDGFQRLNAFYGMLDLKPLKKLRIIGGLRAEKNDQNVHDFVFNPQTQHPERQLITNKQTDWLPSVNAIYSITDKLNFRAAWYKSVARPDLRELSSFSYWDYDLFATVSGAPLHTTKTENADLRLEYYPSPGEVISVSGFYKNFHNPIELMYIPSSGGGGVSYYYRNLQSALDRGLEVDLRKSLNFINSASDFLSNLYISGNFTWLNANISFYPNDAVDSLGKPVYPKRDRPLAGQSPYIINGGLLYTGKSFGVNLSYNRFGKRIVFASPDRGEDEYENPRNLLDLQVSYKFLKQKRAELKLNVNDLLNQEQLFYKNQFDEGNPLGFPARSTSVERYPGEGEALQPGQKDPKGTSYNKDYDMVVRRYKFGTTYSVNFIYRF</sequence>
<gene>
    <name evidence="9" type="ORF">SNE25_16175</name>
</gene>
<dbReference type="InterPro" id="IPR037066">
    <property type="entry name" value="Plug_dom_sf"/>
</dbReference>
<dbReference type="SUPFAM" id="SSF56935">
    <property type="entry name" value="Porins"/>
    <property type="match status" value="1"/>
</dbReference>
<keyword evidence="9" id="KW-0675">Receptor</keyword>
<feature type="domain" description="TonB-dependent receptor plug" evidence="8">
    <location>
        <begin position="242"/>
        <end position="334"/>
    </location>
</feature>
<evidence type="ECO:0000256" key="2">
    <source>
        <dbReference type="ARBA" id="ARBA00023136"/>
    </source>
</evidence>
<comment type="similarity">
    <text evidence="4">Belongs to the TonB-dependent receptor family.</text>
</comment>
<keyword evidence="5" id="KW-0175">Coiled coil</keyword>